<dbReference type="Gene3D" id="3.30.1240.10">
    <property type="match status" value="1"/>
</dbReference>
<evidence type="ECO:0000313" key="1">
    <source>
        <dbReference type="EMBL" id="GMA41390.1"/>
    </source>
</evidence>
<dbReference type="Gene3D" id="3.40.50.1000">
    <property type="entry name" value="HAD superfamily/HAD-like"/>
    <property type="match status" value="1"/>
</dbReference>
<dbReference type="InterPro" id="IPR023214">
    <property type="entry name" value="HAD_sf"/>
</dbReference>
<gene>
    <name evidence="1" type="ORF">GCM10025883_34350</name>
</gene>
<protein>
    <submittedName>
        <fullName evidence="1">Hydrolase</fullName>
    </submittedName>
</protein>
<comment type="caution">
    <text evidence="1">The sequence shown here is derived from an EMBL/GenBank/DDBJ whole genome shotgun (WGS) entry which is preliminary data.</text>
</comment>
<name>A0ABQ6ITY3_9MICO</name>
<dbReference type="PANTHER" id="PTHR10000">
    <property type="entry name" value="PHOSPHOSERINE PHOSPHATASE"/>
    <property type="match status" value="1"/>
</dbReference>
<sequence length="282" mass="29446">MIPAADRPRLVATDLDGTLLDPAGEVTPFTRDVLQRVWDRGIETLFVTARPPRWLDDLADAVGGHGHAICANGAFLYDVAAREVVHADLIGLEDVVALAADLRREIPRIGFALEHAAGMHLEHEYGPVNPAFVPAVATYGALEETGLDGVGKLLARIPGGDVLEGPGPAGENTETLAFLARVQDIVGDRAVVSYSGAVGLAEIGPVGVSKASALATWCDRHGIDAAQVWAFGDMPNDIPMLEWAGRSFAVQGAPESVLAAASDVCGPNDADGVARALLPLLT</sequence>
<dbReference type="Pfam" id="PF08282">
    <property type="entry name" value="Hydrolase_3"/>
    <property type="match status" value="2"/>
</dbReference>
<dbReference type="RefSeq" id="WP_284304939.1">
    <property type="nucleotide sequence ID" value="NZ_BSUO01000001.1"/>
</dbReference>
<dbReference type="InterPro" id="IPR036412">
    <property type="entry name" value="HAD-like_sf"/>
</dbReference>
<dbReference type="GO" id="GO:0016787">
    <property type="term" value="F:hydrolase activity"/>
    <property type="evidence" value="ECO:0007669"/>
    <property type="project" value="UniProtKB-KW"/>
</dbReference>
<dbReference type="SUPFAM" id="SSF56784">
    <property type="entry name" value="HAD-like"/>
    <property type="match status" value="1"/>
</dbReference>
<reference evidence="2" key="1">
    <citation type="journal article" date="2019" name="Int. J. Syst. Evol. Microbiol.">
        <title>The Global Catalogue of Microorganisms (GCM) 10K type strain sequencing project: providing services to taxonomists for standard genome sequencing and annotation.</title>
        <authorList>
            <consortium name="The Broad Institute Genomics Platform"/>
            <consortium name="The Broad Institute Genome Sequencing Center for Infectious Disease"/>
            <person name="Wu L."/>
            <person name="Ma J."/>
        </authorList>
    </citation>
    <scope>NUCLEOTIDE SEQUENCE [LARGE SCALE GENOMIC DNA]</scope>
    <source>
        <strain evidence="2">NBRC 113072</strain>
    </source>
</reference>
<keyword evidence="1" id="KW-0378">Hydrolase</keyword>
<evidence type="ECO:0000313" key="2">
    <source>
        <dbReference type="Proteomes" id="UP001157126"/>
    </source>
</evidence>
<dbReference type="PANTHER" id="PTHR10000:SF8">
    <property type="entry name" value="HAD SUPERFAMILY HYDROLASE-LIKE, TYPE 3"/>
    <property type="match status" value="1"/>
</dbReference>
<organism evidence="1 2">
    <name type="scientific">Mobilicoccus caccae</name>
    <dbReference type="NCBI Taxonomy" id="1859295"/>
    <lineage>
        <taxon>Bacteria</taxon>
        <taxon>Bacillati</taxon>
        <taxon>Actinomycetota</taxon>
        <taxon>Actinomycetes</taxon>
        <taxon>Micrococcales</taxon>
        <taxon>Dermatophilaceae</taxon>
        <taxon>Mobilicoccus</taxon>
    </lineage>
</organism>
<dbReference type="Proteomes" id="UP001157126">
    <property type="component" value="Unassembled WGS sequence"/>
</dbReference>
<accession>A0ABQ6ITY3</accession>
<proteinExistence type="predicted"/>
<keyword evidence="2" id="KW-1185">Reference proteome</keyword>
<dbReference type="EMBL" id="BSUO01000001">
    <property type="protein sequence ID" value="GMA41390.1"/>
    <property type="molecule type" value="Genomic_DNA"/>
</dbReference>